<dbReference type="PANTHER" id="PTHR23282:SF142">
    <property type="entry name" value="MAM DOMAIN-CONTAINING PROTEIN"/>
    <property type="match status" value="1"/>
</dbReference>
<name>A0A9X0CH85_9CNID</name>
<protein>
    <recommendedName>
        <fullName evidence="1">MAM domain-containing protein</fullName>
    </recommendedName>
</protein>
<gene>
    <name evidence="2" type="ORF">OS493_014793</name>
</gene>
<keyword evidence="3" id="KW-1185">Reference proteome</keyword>
<evidence type="ECO:0000313" key="2">
    <source>
        <dbReference type="EMBL" id="KAJ7334476.1"/>
    </source>
</evidence>
<organism evidence="2 3">
    <name type="scientific">Desmophyllum pertusum</name>
    <dbReference type="NCBI Taxonomy" id="174260"/>
    <lineage>
        <taxon>Eukaryota</taxon>
        <taxon>Metazoa</taxon>
        <taxon>Cnidaria</taxon>
        <taxon>Anthozoa</taxon>
        <taxon>Hexacorallia</taxon>
        <taxon>Scleractinia</taxon>
        <taxon>Caryophylliina</taxon>
        <taxon>Caryophylliidae</taxon>
        <taxon>Desmophyllum</taxon>
    </lineage>
</organism>
<evidence type="ECO:0000259" key="1">
    <source>
        <dbReference type="PROSITE" id="PS50060"/>
    </source>
</evidence>
<proteinExistence type="predicted"/>
<comment type="caution">
    <text evidence="2">The sequence shown here is derived from an EMBL/GenBank/DDBJ whole genome shotgun (WGS) entry which is preliminary data.</text>
</comment>
<sequence>MLLHRIRTLHRVSKPNNCICCFFNLPAGGGTSNKVKSCTFDSDMCDWHNVPFDDDMNFVVSSSSSGGPSSGAGGSGKFLVAQGRSNDKAQLVLPLELVLAKHDSNHGQMCIRFNHFMKGGSLTLYSIKNQKGLPQTRVTSVSDGKGSWACKKVTVSEVSVDRQLMFEASGGTIAIDDISFTDGAC</sequence>
<dbReference type="Gene3D" id="2.60.120.200">
    <property type="match status" value="1"/>
</dbReference>
<dbReference type="SUPFAM" id="SSF49899">
    <property type="entry name" value="Concanavalin A-like lectins/glucanases"/>
    <property type="match status" value="1"/>
</dbReference>
<evidence type="ECO:0000313" key="3">
    <source>
        <dbReference type="Proteomes" id="UP001163046"/>
    </source>
</evidence>
<dbReference type="InterPro" id="IPR051560">
    <property type="entry name" value="MAM_domain-containing"/>
</dbReference>
<dbReference type="Proteomes" id="UP001163046">
    <property type="component" value="Unassembled WGS sequence"/>
</dbReference>
<dbReference type="InterPro" id="IPR013320">
    <property type="entry name" value="ConA-like_dom_sf"/>
</dbReference>
<dbReference type="PANTHER" id="PTHR23282">
    <property type="entry name" value="APICAL ENDOSOMAL GLYCOPROTEIN PRECURSOR"/>
    <property type="match status" value="1"/>
</dbReference>
<dbReference type="AlphaFoldDB" id="A0A9X0CH85"/>
<dbReference type="EMBL" id="MU827784">
    <property type="protein sequence ID" value="KAJ7334476.1"/>
    <property type="molecule type" value="Genomic_DNA"/>
</dbReference>
<dbReference type="Pfam" id="PF00629">
    <property type="entry name" value="MAM"/>
    <property type="match status" value="1"/>
</dbReference>
<feature type="domain" description="MAM" evidence="1">
    <location>
        <begin position="36"/>
        <end position="185"/>
    </location>
</feature>
<dbReference type="OrthoDB" id="5863778at2759"/>
<dbReference type="GO" id="GO:0016020">
    <property type="term" value="C:membrane"/>
    <property type="evidence" value="ECO:0007669"/>
    <property type="project" value="InterPro"/>
</dbReference>
<accession>A0A9X0CH85</accession>
<dbReference type="InterPro" id="IPR000998">
    <property type="entry name" value="MAM_dom"/>
</dbReference>
<dbReference type="SMART" id="SM00137">
    <property type="entry name" value="MAM"/>
    <property type="match status" value="1"/>
</dbReference>
<reference evidence="2" key="1">
    <citation type="submission" date="2023-01" db="EMBL/GenBank/DDBJ databases">
        <title>Genome assembly of the deep-sea coral Lophelia pertusa.</title>
        <authorList>
            <person name="Herrera S."/>
            <person name="Cordes E."/>
        </authorList>
    </citation>
    <scope>NUCLEOTIDE SEQUENCE</scope>
    <source>
        <strain evidence="2">USNM1676648</strain>
        <tissue evidence="2">Polyp</tissue>
    </source>
</reference>
<dbReference type="PROSITE" id="PS50060">
    <property type="entry name" value="MAM_2"/>
    <property type="match status" value="1"/>
</dbReference>